<dbReference type="AlphaFoldDB" id="R4WIZ0"/>
<evidence type="ECO:0000256" key="2">
    <source>
        <dbReference type="SAM" id="SignalP"/>
    </source>
</evidence>
<feature type="signal peptide" evidence="2">
    <location>
        <begin position="1"/>
        <end position="33"/>
    </location>
</feature>
<sequence>MYQRVLIVRLNMNSSAFILLTLFSVQLCGQCLAGVMRDPLESRELSKDSPEHLEETWDRAALEGKNPSSEEESSDKLDSEETEEEKDVLRPIRSPQVFSENSSDGNSDETSEDVEEKHLPKEDDLNAPLSQENPRRTNPSDESQSDESNEDLNIRK</sequence>
<reference evidence="3" key="1">
    <citation type="journal article" date="2013" name="PLoS ONE">
        <title>Gene expression in gut symbiotic organ of stinkbug affected by extracellular bacterial symbiont.</title>
        <authorList>
            <person name="Futahashi R."/>
            <person name="Tanaka K."/>
            <person name="Tanahashi M."/>
            <person name="Nikoh N."/>
            <person name="Kikuchi Y."/>
            <person name="Lee B.L."/>
            <person name="Fukatsu T."/>
        </authorList>
    </citation>
    <scope>NUCLEOTIDE SEQUENCE</scope>
    <source>
        <tissue evidence="3">Midgut</tissue>
    </source>
</reference>
<evidence type="ECO:0000256" key="1">
    <source>
        <dbReference type="SAM" id="MobiDB-lite"/>
    </source>
</evidence>
<organism evidence="3">
    <name type="scientific">Riptortus pedestris</name>
    <name type="common">Bean bug</name>
    <dbReference type="NCBI Taxonomy" id="329032"/>
    <lineage>
        <taxon>Eukaryota</taxon>
        <taxon>Metazoa</taxon>
        <taxon>Ecdysozoa</taxon>
        <taxon>Arthropoda</taxon>
        <taxon>Hexapoda</taxon>
        <taxon>Insecta</taxon>
        <taxon>Pterygota</taxon>
        <taxon>Neoptera</taxon>
        <taxon>Paraneoptera</taxon>
        <taxon>Hemiptera</taxon>
        <taxon>Heteroptera</taxon>
        <taxon>Panheteroptera</taxon>
        <taxon>Pentatomomorpha</taxon>
        <taxon>Coreoidea</taxon>
        <taxon>Alydidae</taxon>
        <taxon>Riptortus</taxon>
    </lineage>
</organism>
<feature type="chain" id="PRO_5004381364" evidence="2">
    <location>
        <begin position="34"/>
        <end position="156"/>
    </location>
</feature>
<feature type="compositionally biased region" description="Basic and acidic residues" evidence="1">
    <location>
        <begin position="115"/>
        <end position="124"/>
    </location>
</feature>
<evidence type="ECO:0000313" key="3">
    <source>
        <dbReference type="EMBL" id="BAN20670.1"/>
    </source>
</evidence>
<name>R4WIZ0_RIPPE</name>
<feature type="compositionally biased region" description="Polar residues" evidence="1">
    <location>
        <begin position="96"/>
        <end position="105"/>
    </location>
</feature>
<keyword evidence="2" id="KW-0732">Signal</keyword>
<feature type="region of interest" description="Disordered" evidence="1">
    <location>
        <begin position="42"/>
        <end position="156"/>
    </location>
</feature>
<feature type="compositionally biased region" description="Basic and acidic residues" evidence="1">
    <location>
        <begin position="42"/>
        <end position="62"/>
    </location>
</feature>
<accession>R4WIZ0</accession>
<protein>
    <submittedName>
        <fullName evidence="3">Uncharacterized protein</fullName>
    </submittedName>
</protein>
<dbReference type="EMBL" id="AK417455">
    <property type="protein sequence ID" value="BAN20670.1"/>
    <property type="molecule type" value="mRNA"/>
</dbReference>
<proteinExistence type="evidence at transcript level"/>